<dbReference type="EMBL" id="JBCGBO010000005">
    <property type="protein sequence ID" value="KAK9202406.1"/>
    <property type="molecule type" value="Genomic_DNA"/>
</dbReference>
<evidence type="ECO:0000256" key="2">
    <source>
        <dbReference type="SAM" id="Phobius"/>
    </source>
</evidence>
<reference evidence="4 5" key="1">
    <citation type="submission" date="2024-05" db="EMBL/GenBank/DDBJ databases">
        <title>Haplotype-resolved chromosome-level genome assembly of Huyou (Citrus changshanensis).</title>
        <authorList>
            <person name="Miao C."/>
            <person name="Chen W."/>
            <person name="Wu Y."/>
            <person name="Wang L."/>
            <person name="Zhao S."/>
            <person name="Grierson D."/>
            <person name="Xu C."/>
            <person name="Chen K."/>
        </authorList>
    </citation>
    <scope>NUCLEOTIDE SEQUENCE [LARGE SCALE GENOMIC DNA]</scope>
    <source>
        <strain evidence="4">01-14</strain>
        <tissue evidence="4">Leaf</tissue>
    </source>
</reference>
<dbReference type="SUPFAM" id="SSF57850">
    <property type="entry name" value="RING/U-box"/>
    <property type="match status" value="1"/>
</dbReference>
<name>A0AAP0MFX3_9ROSI</name>
<accession>A0AAP0MFX3</accession>
<gene>
    <name evidence="4" type="ORF">WN944_017616</name>
</gene>
<keyword evidence="2" id="KW-0812">Transmembrane</keyword>
<feature type="domain" description="RING-type" evidence="3">
    <location>
        <begin position="89"/>
        <end position="131"/>
    </location>
</feature>
<evidence type="ECO:0000256" key="1">
    <source>
        <dbReference type="PROSITE-ProRule" id="PRU00175"/>
    </source>
</evidence>
<dbReference type="CDD" id="cd16461">
    <property type="entry name" value="RING-H2_EL5-like"/>
    <property type="match status" value="1"/>
</dbReference>
<evidence type="ECO:0000259" key="3">
    <source>
        <dbReference type="PROSITE" id="PS50089"/>
    </source>
</evidence>
<dbReference type="FunFam" id="3.30.40.10:FF:000971">
    <property type="entry name" value="Putative RING zinc finger domain superfamily protein"/>
    <property type="match status" value="1"/>
</dbReference>
<evidence type="ECO:0000313" key="4">
    <source>
        <dbReference type="EMBL" id="KAK9202406.1"/>
    </source>
</evidence>
<dbReference type="GO" id="GO:0008270">
    <property type="term" value="F:zinc ion binding"/>
    <property type="evidence" value="ECO:0007669"/>
    <property type="project" value="UniProtKB-KW"/>
</dbReference>
<keyword evidence="1" id="KW-0863">Zinc-finger</keyword>
<proteinExistence type="predicted"/>
<organism evidence="4 5">
    <name type="scientific">Citrus x changshan-huyou</name>
    <dbReference type="NCBI Taxonomy" id="2935761"/>
    <lineage>
        <taxon>Eukaryota</taxon>
        <taxon>Viridiplantae</taxon>
        <taxon>Streptophyta</taxon>
        <taxon>Embryophyta</taxon>
        <taxon>Tracheophyta</taxon>
        <taxon>Spermatophyta</taxon>
        <taxon>Magnoliopsida</taxon>
        <taxon>eudicotyledons</taxon>
        <taxon>Gunneridae</taxon>
        <taxon>Pentapetalae</taxon>
        <taxon>rosids</taxon>
        <taxon>malvids</taxon>
        <taxon>Sapindales</taxon>
        <taxon>Rutaceae</taxon>
        <taxon>Aurantioideae</taxon>
        <taxon>Citrus</taxon>
    </lineage>
</organism>
<dbReference type="PROSITE" id="PS50089">
    <property type="entry name" value="ZF_RING_2"/>
    <property type="match status" value="1"/>
</dbReference>
<keyword evidence="2" id="KW-1133">Transmembrane helix</keyword>
<dbReference type="Gene3D" id="3.30.40.10">
    <property type="entry name" value="Zinc/RING finger domain, C3HC4 (zinc finger)"/>
    <property type="match status" value="1"/>
</dbReference>
<keyword evidence="1" id="KW-0862">Zinc</keyword>
<dbReference type="Proteomes" id="UP001428341">
    <property type="component" value="Unassembled WGS sequence"/>
</dbReference>
<dbReference type="Pfam" id="PF13639">
    <property type="entry name" value="zf-RING_2"/>
    <property type="match status" value="1"/>
</dbReference>
<keyword evidence="2" id="KW-0472">Membrane</keyword>
<dbReference type="PANTHER" id="PTHR47035:SF4">
    <property type="entry name" value="OS02G0676500 PROTEIN"/>
    <property type="match status" value="1"/>
</dbReference>
<evidence type="ECO:0000313" key="5">
    <source>
        <dbReference type="Proteomes" id="UP001428341"/>
    </source>
</evidence>
<dbReference type="InterPro" id="IPR013083">
    <property type="entry name" value="Znf_RING/FYVE/PHD"/>
</dbReference>
<sequence>MWGSGMNLITTVIGFGMSAAFIVFICTRIICRRIRGVESRPMFEIESGIDLEQPAPGHRINGLEPVLVAAIPTMKFNQEAFKSVEDAECSICLGEYQDKEVLRIMPQCGHSFHLACIDIWLRKKTTCPVCRLPLQDPLGRKHAREATFSMSQAVDSPETSINHSRQWLLTHLGHPEVNGNNQGHLHSVPGN</sequence>
<dbReference type="PANTHER" id="PTHR47035">
    <property type="entry name" value="OS11G0150450 PROTEIN"/>
    <property type="match status" value="1"/>
</dbReference>
<feature type="transmembrane region" description="Helical" evidence="2">
    <location>
        <begin position="6"/>
        <end position="31"/>
    </location>
</feature>
<comment type="caution">
    <text evidence="4">The sequence shown here is derived from an EMBL/GenBank/DDBJ whole genome shotgun (WGS) entry which is preliminary data.</text>
</comment>
<protein>
    <recommendedName>
        <fullName evidence="3">RING-type domain-containing protein</fullName>
    </recommendedName>
</protein>
<dbReference type="InterPro" id="IPR053070">
    <property type="entry name" value="RING-type_E3_ubiquitin-ligase"/>
</dbReference>
<keyword evidence="1" id="KW-0479">Metal-binding</keyword>
<dbReference type="AlphaFoldDB" id="A0AAP0MFX3"/>
<dbReference type="InterPro" id="IPR001841">
    <property type="entry name" value="Znf_RING"/>
</dbReference>
<dbReference type="SMART" id="SM00184">
    <property type="entry name" value="RING"/>
    <property type="match status" value="1"/>
</dbReference>
<keyword evidence="5" id="KW-1185">Reference proteome</keyword>